<proteinExistence type="predicted"/>
<protein>
    <submittedName>
        <fullName evidence="1">Pentapeptide repeat-containing protein</fullName>
    </submittedName>
</protein>
<keyword evidence="2" id="KW-1185">Reference proteome</keyword>
<dbReference type="SUPFAM" id="SSF141571">
    <property type="entry name" value="Pentapeptide repeat-like"/>
    <property type="match status" value="1"/>
</dbReference>
<evidence type="ECO:0000313" key="1">
    <source>
        <dbReference type="EMBL" id="TKV68792.1"/>
    </source>
</evidence>
<evidence type="ECO:0000313" key="2">
    <source>
        <dbReference type="Proteomes" id="UP000308488"/>
    </source>
</evidence>
<dbReference type="RefSeq" id="WP_137436411.1">
    <property type="nucleotide sequence ID" value="NZ_JANRHC010000002.1"/>
</dbReference>
<dbReference type="Proteomes" id="UP000308488">
    <property type="component" value="Unassembled WGS sequence"/>
</dbReference>
<dbReference type="AlphaFoldDB" id="A0A4U6R797"/>
<reference evidence="1 2" key="1">
    <citation type="submission" date="2019-05" db="EMBL/GenBank/DDBJ databases">
        <title>Marinobacter panjinensis sp. nov., a moderately halophilic bacterium isolated from sea tidal flat environment.</title>
        <authorList>
            <person name="Yang W."/>
            <person name="An M."/>
            <person name="He W."/>
            <person name="Luo X."/>
            <person name="Zhu L."/>
            <person name="Chen G."/>
            <person name="Zhang Y."/>
            <person name="Wang Y."/>
        </authorList>
    </citation>
    <scope>NUCLEOTIDE SEQUENCE [LARGE SCALE GENOMIC DNA]</scope>
    <source>
        <strain evidence="1 2">PJ-16</strain>
    </source>
</reference>
<comment type="caution">
    <text evidence="1">The sequence shown here is derived from an EMBL/GenBank/DDBJ whole genome shotgun (WGS) entry which is preliminary data.</text>
</comment>
<dbReference type="Gene3D" id="2.160.20.80">
    <property type="entry name" value="E3 ubiquitin-protein ligase SopA"/>
    <property type="match status" value="1"/>
</dbReference>
<accession>A0A4U6R797</accession>
<organism evidence="1 2">
    <name type="scientific">Marinobacter panjinensis</name>
    <dbReference type="NCBI Taxonomy" id="2576384"/>
    <lineage>
        <taxon>Bacteria</taxon>
        <taxon>Pseudomonadati</taxon>
        <taxon>Pseudomonadota</taxon>
        <taxon>Gammaproteobacteria</taxon>
        <taxon>Pseudomonadales</taxon>
        <taxon>Marinobacteraceae</taxon>
        <taxon>Marinobacter</taxon>
    </lineage>
</organism>
<gene>
    <name evidence="1" type="ORF">FDP08_12175</name>
</gene>
<sequence>MGQDDTALRVKALHELEDLAVAHPGLVVPTIDQLALALRNWRALSVHPMYLDAGFDVPNDTGLLVVAPPLLLEPLEMESQLAIDILGRLLEDARVPVNLSDLNFDRAKAHGGTFRDVDFSRCSLVCAEFSGAVLDGAEMSGTNILHATGLTAESLKTAHNTEHACALLLSDTD</sequence>
<dbReference type="EMBL" id="SZYH01000001">
    <property type="protein sequence ID" value="TKV68792.1"/>
    <property type="molecule type" value="Genomic_DNA"/>
</dbReference>
<name>A0A4U6R797_9GAMM</name>
<dbReference type="Pfam" id="PF00805">
    <property type="entry name" value="Pentapeptide"/>
    <property type="match status" value="1"/>
</dbReference>
<dbReference type="InterPro" id="IPR001646">
    <property type="entry name" value="5peptide_repeat"/>
</dbReference>